<dbReference type="Gene3D" id="3.90.1150.10">
    <property type="entry name" value="Aspartate Aminotransferase, domain 1"/>
    <property type="match status" value="1"/>
</dbReference>
<evidence type="ECO:0000259" key="7">
    <source>
        <dbReference type="Pfam" id="PF00155"/>
    </source>
</evidence>
<evidence type="ECO:0000256" key="5">
    <source>
        <dbReference type="ARBA" id="ARBA00022898"/>
    </source>
</evidence>
<dbReference type="CDD" id="cd00609">
    <property type="entry name" value="AAT_like"/>
    <property type="match status" value="1"/>
</dbReference>
<accession>A0A8J3IF23</accession>
<dbReference type="InterPro" id="IPR015422">
    <property type="entry name" value="PyrdxlP-dep_Trfase_small"/>
</dbReference>
<evidence type="ECO:0000313" key="9">
    <source>
        <dbReference type="Proteomes" id="UP000597444"/>
    </source>
</evidence>
<comment type="caution">
    <text evidence="8">The sequence shown here is derived from an EMBL/GenBank/DDBJ whole genome shotgun (WGS) entry which is preliminary data.</text>
</comment>
<dbReference type="PROSITE" id="PS00105">
    <property type="entry name" value="AA_TRANSFER_CLASS_1"/>
    <property type="match status" value="1"/>
</dbReference>
<evidence type="ECO:0000256" key="2">
    <source>
        <dbReference type="ARBA" id="ARBA00007441"/>
    </source>
</evidence>
<feature type="domain" description="Aminotransferase class I/classII large" evidence="7">
    <location>
        <begin position="36"/>
        <end position="385"/>
    </location>
</feature>
<keyword evidence="3 6" id="KW-0032">Aminotransferase</keyword>
<dbReference type="InterPro" id="IPR004839">
    <property type="entry name" value="Aminotransferase_I/II_large"/>
</dbReference>
<evidence type="ECO:0000256" key="4">
    <source>
        <dbReference type="ARBA" id="ARBA00022679"/>
    </source>
</evidence>
<protein>
    <recommendedName>
        <fullName evidence="6">Aminotransferase</fullName>
        <ecNumber evidence="6">2.6.1.-</ecNumber>
    </recommendedName>
</protein>
<dbReference type="GO" id="GO:0030170">
    <property type="term" value="F:pyridoxal phosphate binding"/>
    <property type="evidence" value="ECO:0007669"/>
    <property type="project" value="InterPro"/>
</dbReference>
<proteinExistence type="inferred from homology"/>
<dbReference type="GO" id="GO:0008483">
    <property type="term" value="F:transaminase activity"/>
    <property type="evidence" value="ECO:0007669"/>
    <property type="project" value="UniProtKB-KW"/>
</dbReference>
<dbReference type="Pfam" id="PF00155">
    <property type="entry name" value="Aminotran_1_2"/>
    <property type="match status" value="1"/>
</dbReference>
<name>A0A8J3IF23_9CHLR</name>
<dbReference type="FunFam" id="3.40.640.10:FF:000033">
    <property type="entry name" value="Aspartate aminotransferase"/>
    <property type="match status" value="1"/>
</dbReference>
<gene>
    <name evidence="8" type="ORF">KSF_013660</name>
</gene>
<evidence type="ECO:0000313" key="8">
    <source>
        <dbReference type="EMBL" id="GHO91318.1"/>
    </source>
</evidence>
<dbReference type="EMBL" id="BNJK01000001">
    <property type="protein sequence ID" value="GHO91318.1"/>
    <property type="molecule type" value="Genomic_DNA"/>
</dbReference>
<dbReference type="AlphaFoldDB" id="A0A8J3IF23"/>
<comment type="cofactor">
    <cofactor evidence="1 6">
        <name>pyridoxal 5'-phosphate</name>
        <dbReference type="ChEBI" id="CHEBI:597326"/>
    </cofactor>
</comment>
<dbReference type="SUPFAM" id="SSF53383">
    <property type="entry name" value="PLP-dependent transferases"/>
    <property type="match status" value="1"/>
</dbReference>
<dbReference type="InterPro" id="IPR015421">
    <property type="entry name" value="PyrdxlP-dep_Trfase_major"/>
</dbReference>
<sequence>MNSMDTLKREMLSQRVRQVKASGIRKFFDIINTMPDVISLGVGEPDFVTPEHIRQAGVRSIQEGHTRYTSNYGLLELREEIAAMLQRRYGLVYDPRTQILATVGVSEGVDLAMRTILDPGDEVIAPDPGYVAYEADIIFAGGVPVPVPTYAQYDFGIRAAEIAAAITPQTKMILLGNPNNPTGAIIPRAELEGIARLAVEHDLVVAVDEVYSRLVYSTEHVCIAALPGMQERTLLLDGFSKAYAMTGWRIGYVAAPSRVLEAMLKVHQYTIMCAGTTAQEAALEALRHGEDDVKAMHDDYERRGRMFVAGLNRIGLPACEPKGAFYAFPYIGGTGMSDEEFAEKLLFEEKVAVVPGSSFGAAGQGYVRCAYCTAYDQLEEALVRIERFVKKHQ</sequence>
<evidence type="ECO:0000256" key="6">
    <source>
        <dbReference type="RuleBase" id="RU000481"/>
    </source>
</evidence>
<dbReference type="PANTHER" id="PTHR46383">
    <property type="entry name" value="ASPARTATE AMINOTRANSFERASE"/>
    <property type="match status" value="1"/>
</dbReference>
<dbReference type="GO" id="GO:0006520">
    <property type="term" value="P:amino acid metabolic process"/>
    <property type="evidence" value="ECO:0007669"/>
    <property type="project" value="InterPro"/>
</dbReference>
<keyword evidence="9" id="KW-1185">Reference proteome</keyword>
<dbReference type="InterPro" id="IPR050596">
    <property type="entry name" value="AspAT/PAT-like"/>
</dbReference>
<evidence type="ECO:0000256" key="1">
    <source>
        <dbReference type="ARBA" id="ARBA00001933"/>
    </source>
</evidence>
<keyword evidence="5" id="KW-0663">Pyridoxal phosphate</keyword>
<dbReference type="Proteomes" id="UP000597444">
    <property type="component" value="Unassembled WGS sequence"/>
</dbReference>
<keyword evidence="4 6" id="KW-0808">Transferase</keyword>
<reference evidence="8" key="1">
    <citation type="submission" date="2020-10" db="EMBL/GenBank/DDBJ databases">
        <title>Taxonomic study of unclassified bacteria belonging to the class Ktedonobacteria.</title>
        <authorList>
            <person name="Yabe S."/>
            <person name="Wang C.M."/>
            <person name="Zheng Y."/>
            <person name="Sakai Y."/>
            <person name="Cavaletti L."/>
            <person name="Monciardini P."/>
            <person name="Donadio S."/>
        </authorList>
    </citation>
    <scope>NUCLEOTIDE SEQUENCE</scope>
    <source>
        <strain evidence="8">ID150040</strain>
    </source>
</reference>
<comment type="similarity">
    <text evidence="2 6">Belongs to the class-I pyridoxal-phosphate-dependent aminotransferase family.</text>
</comment>
<evidence type="ECO:0000256" key="3">
    <source>
        <dbReference type="ARBA" id="ARBA00022576"/>
    </source>
</evidence>
<dbReference type="InterPro" id="IPR015424">
    <property type="entry name" value="PyrdxlP-dep_Trfase"/>
</dbReference>
<dbReference type="EC" id="2.6.1.-" evidence="6"/>
<dbReference type="InterPro" id="IPR004838">
    <property type="entry name" value="NHTrfase_class1_PyrdxlP-BS"/>
</dbReference>
<dbReference type="PANTHER" id="PTHR46383:SF3">
    <property type="entry name" value="ASPARTATE AMINOTRANSFERASE-RELATED"/>
    <property type="match status" value="1"/>
</dbReference>
<organism evidence="8 9">
    <name type="scientific">Reticulibacter mediterranei</name>
    <dbReference type="NCBI Taxonomy" id="2778369"/>
    <lineage>
        <taxon>Bacteria</taxon>
        <taxon>Bacillati</taxon>
        <taxon>Chloroflexota</taxon>
        <taxon>Ktedonobacteria</taxon>
        <taxon>Ktedonobacterales</taxon>
        <taxon>Reticulibacteraceae</taxon>
        <taxon>Reticulibacter</taxon>
    </lineage>
</organism>
<dbReference type="Gene3D" id="3.40.640.10">
    <property type="entry name" value="Type I PLP-dependent aspartate aminotransferase-like (Major domain)"/>
    <property type="match status" value="1"/>
</dbReference>